<proteinExistence type="predicted"/>
<keyword evidence="1" id="KW-0732">Signal</keyword>
<dbReference type="AlphaFoldDB" id="D6WLI9"/>
<dbReference type="Proteomes" id="UP000007266">
    <property type="component" value="Linkage group 5"/>
</dbReference>
<evidence type="ECO:0000256" key="1">
    <source>
        <dbReference type="SAM" id="SignalP"/>
    </source>
</evidence>
<gene>
    <name evidence="2" type="primary">AUGUSTUS-3.0.2_13434</name>
    <name evidence="2" type="ORF">TcasGA2_TC013434</name>
</gene>
<organism evidence="2 3">
    <name type="scientific">Tribolium castaneum</name>
    <name type="common">Red flour beetle</name>
    <dbReference type="NCBI Taxonomy" id="7070"/>
    <lineage>
        <taxon>Eukaryota</taxon>
        <taxon>Metazoa</taxon>
        <taxon>Ecdysozoa</taxon>
        <taxon>Arthropoda</taxon>
        <taxon>Hexapoda</taxon>
        <taxon>Insecta</taxon>
        <taxon>Pterygota</taxon>
        <taxon>Neoptera</taxon>
        <taxon>Endopterygota</taxon>
        <taxon>Coleoptera</taxon>
        <taxon>Polyphaga</taxon>
        <taxon>Cucujiformia</taxon>
        <taxon>Tenebrionidae</taxon>
        <taxon>Tenebrionidae incertae sedis</taxon>
        <taxon>Tribolium</taxon>
    </lineage>
</organism>
<reference evidence="2 3" key="1">
    <citation type="journal article" date="2008" name="Nature">
        <title>The genome of the model beetle and pest Tribolium castaneum.</title>
        <authorList>
            <consortium name="Tribolium Genome Sequencing Consortium"/>
            <person name="Richards S."/>
            <person name="Gibbs R.A."/>
            <person name="Weinstock G.M."/>
            <person name="Brown S.J."/>
            <person name="Denell R."/>
            <person name="Beeman R.W."/>
            <person name="Gibbs R."/>
            <person name="Beeman R.W."/>
            <person name="Brown S.J."/>
            <person name="Bucher G."/>
            <person name="Friedrich M."/>
            <person name="Grimmelikhuijzen C.J."/>
            <person name="Klingler M."/>
            <person name="Lorenzen M."/>
            <person name="Richards S."/>
            <person name="Roth S."/>
            <person name="Schroder R."/>
            <person name="Tautz D."/>
            <person name="Zdobnov E.M."/>
            <person name="Muzny D."/>
            <person name="Gibbs R.A."/>
            <person name="Weinstock G.M."/>
            <person name="Attaway T."/>
            <person name="Bell S."/>
            <person name="Buhay C.J."/>
            <person name="Chandrabose M.N."/>
            <person name="Chavez D."/>
            <person name="Clerk-Blankenburg K.P."/>
            <person name="Cree A."/>
            <person name="Dao M."/>
            <person name="Davis C."/>
            <person name="Chacko J."/>
            <person name="Dinh H."/>
            <person name="Dugan-Rocha S."/>
            <person name="Fowler G."/>
            <person name="Garner T.T."/>
            <person name="Garnes J."/>
            <person name="Gnirke A."/>
            <person name="Hawes A."/>
            <person name="Hernandez J."/>
            <person name="Hines S."/>
            <person name="Holder M."/>
            <person name="Hume J."/>
            <person name="Jhangiani S.N."/>
            <person name="Joshi V."/>
            <person name="Khan Z.M."/>
            <person name="Jackson L."/>
            <person name="Kovar C."/>
            <person name="Kowis A."/>
            <person name="Lee S."/>
            <person name="Lewis L.R."/>
            <person name="Margolis J."/>
            <person name="Morgan M."/>
            <person name="Nazareth L.V."/>
            <person name="Nguyen N."/>
            <person name="Okwuonu G."/>
            <person name="Parker D."/>
            <person name="Richards S."/>
            <person name="Ruiz S.J."/>
            <person name="Santibanez J."/>
            <person name="Savard J."/>
            <person name="Scherer S.E."/>
            <person name="Schneider B."/>
            <person name="Sodergren E."/>
            <person name="Tautz D."/>
            <person name="Vattahil S."/>
            <person name="Villasana D."/>
            <person name="White C.S."/>
            <person name="Wright R."/>
            <person name="Park Y."/>
            <person name="Beeman R.W."/>
            <person name="Lord J."/>
            <person name="Oppert B."/>
            <person name="Lorenzen M."/>
            <person name="Brown S."/>
            <person name="Wang L."/>
            <person name="Savard J."/>
            <person name="Tautz D."/>
            <person name="Richards S."/>
            <person name="Weinstock G."/>
            <person name="Gibbs R.A."/>
            <person name="Liu Y."/>
            <person name="Worley K."/>
            <person name="Weinstock G."/>
            <person name="Elsik C.G."/>
            <person name="Reese J.T."/>
            <person name="Elhaik E."/>
            <person name="Landan G."/>
            <person name="Graur D."/>
            <person name="Arensburger P."/>
            <person name="Atkinson P."/>
            <person name="Beeman R.W."/>
            <person name="Beidler J."/>
            <person name="Brown S.J."/>
            <person name="Demuth J.P."/>
            <person name="Drury D.W."/>
            <person name="Du Y.Z."/>
            <person name="Fujiwara H."/>
            <person name="Lorenzen M."/>
            <person name="Maselli V."/>
            <person name="Osanai M."/>
            <person name="Park Y."/>
            <person name="Robertson H.M."/>
            <person name="Tu Z."/>
            <person name="Wang J.J."/>
            <person name="Wang S."/>
            <person name="Richards S."/>
            <person name="Song H."/>
            <person name="Zhang L."/>
            <person name="Sodergren E."/>
            <person name="Werner D."/>
            <person name="Stanke M."/>
            <person name="Morgenstern B."/>
            <person name="Solovyev V."/>
            <person name="Kosarev P."/>
            <person name="Brown G."/>
            <person name="Chen H.C."/>
            <person name="Ermolaeva O."/>
            <person name="Hlavina W."/>
            <person name="Kapustin Y."/>
            <person name="Kiryutin B."/>
            <person name="Kitts P."/>
            <person name="Maglott D."/>
            <person name="Pruitt K."/>
            <person name="Sapojnikov V."/>
            <person name="Souvorov A."/>
            <person name="Mackey A.J."/>
            <person name="Waterhouse R.M."/>
            <person name="Wyder S."/>
            <person name="Zdobnov E.M."/>
            <person name="Zdobnov E.M."/>
            <person name="Wyder S."/>
            <person name="Kriventseva E.V."/>
            <person name="Kadowaki T."/>
            <person name="Bork P."/>
            <person name="Aranda M."/>
            <person name="Bao R."/>
            <person name="Beermann A."/>
            <person name="Berns N."/>
            <person name="Bolognesi R."/>
            <person name="Bonneton F."/>
            <person name="Bopp D."/>
            <person name="Brown S.J."/>
            <person name="Bucher G."/>
            <person name="Butts T."/>
            <person name="Chaumot A."/>
            <person name="Denell R.E."/>
            <person name="Ferrier D.E."/>
            <person name="Friedrich M."/>
            <person name="Gordon C.M."/>
            <person name="Jindra M."/>
            <person name="Klingler M."/>
            <person name="Lan Q."/>
            <person name="Lattorff H.M."/>
            <person name="Laudet V."/>
            <person name="von Levetsow C."/>
            <person name="Liu Z."/>
            <person name="Lutz R."/>
            <person name="Lynch J.A."/>
            <person name="da Fonseca R.N."/>
            <person name="Posnien N."/>
            <person name="Reuter R."/>
            <person name="Roth S."/>
            <person name="Savard J."/>
            <person name="Schinko J.B."/>
            <person name="Schmitt C."/>
            <person name="Schoppmeier M."/>
            <person name="Schroder R."/>
            <person name="Shippy T.D."/>
            <person name="Simonnet F."/>
            <person name="Marques-Souza H."/>
            <person name="Tautz D."/>
            <person name="Tomoyasu Y."/>
            <person name="Trauner J."/>
            <person name="Van der Zee M."/>
            <person name="Vervoort M."/>
            <person name="Wittkopp N."/>
            <person name="Wimmer E.A."/>
            <person name="Yang X."/>
            <person name="Jones A.K."/>
            <person name="Sattelle D.B."/>
            <person name="Ebert P.R."/>
            <person name="Nelson D."/>
            <person name="Scott J.G."/>
            <person name="Beeman R.W."/>
            <person name="Muthukrishnan S."/>
            <person name="Kramer K.J."/>
            <person name="Arakane Y."/>
            <person name="Beeman R.W."/>
            <person name="Zhu Q."/>
            <person name="Hogenkamp D."/>
            <person name="Dixit R."/>
            <person name="Oppert B."/>
            <person name="Jiang H."/>
            <person name="Zou Z."/>
            <person name="Marshall J."/>
            <person name="Elpidina E."/>
            <person name="Vinokurov K."/>
            <person name="Oppert C."/>
            <person name="Zou Z."/>
            <person name="Evans J."/>
            <person name="Lu Z."/>
            <person name="Zhao P."/>
            <person name="Sumathipala N."/>
            <person name="Altincicek B."/>
            <person name="Vilcinskas A."/>
            <person name="Williams M."/>
            <person name="Hultmark D."/>
            <person name="Hetru C."/>
            <person name="Jiang H."/>
            <person name="Grimmelikhuijzen C.J."/>
            <person name="Hauser F."/>
            <person name="Cazzamali G."/>
            <person name="Williamson M."/>
            <person name="Park Y."/>
            <person name="Li B."/>
            <person name="Tanaka Y."/>
            <person name="Predel R."/>
            <person name="Neupert S."/>
            <person name="Schachtner J."/>
            <person name="Verleyen P."/>
            <person name="Raible F."/>
            <person name="Bork P."/>
            <person name="Friedrich M."/>
            <person name="Walden K.K."/>
            <person name="Robertson H.M."/>
            <person name="Angeli S."/>
            <person name="Foret S."/>
            <person name="Bucher G."/>
            <person name="Schuetz S."/>
            <person name="Maleszka R."/>
            <person name="Wimmer E.A."/>
            <person name="Beeman R.W."/>
            <person name="Lorenzen M."/>
            <person name="Tomoyasu Y."/>
            <person name="Miller S.C."/>
            <person name="Grossmann D."/>
            <person name="Bucher G."/>
        </authorList>
    </citation>
    <scope>NUCLEOTIDE SEQUENCE [LARGE SCALE GENOMIC DNA]</scope>
    <source>
        <strain evidence="2 3">Georgia GA2</strain>
    </source>
</reference>
<reference evidence="2 3" key="2">
    <citation type="journal article" date="2010" name="Nucleic Acids Res.">
        <title>BeetleBase in 2010: revisions to provide comprehensive genomic information for Tribolium castaneum.</title>
        <authorList>
            <person name="Kim H.S."/>
            <person name="Murphy T."/>
            <person name="Xia J."/>
            <person name="Caragea D."/>
            <person name="Park Y."/>
            <person name="Beeman R.W."/>
            <person name="Lorenzen M.D."/>
            <person name="Butcher S."/>
            <person name="Manak J.R."/>
            <person name="Brown S.J."/>
        </authorList>
    </citation>
    <scope>GENOME REANNOTATION</scope>
    <source>
        <strain evidence="2 3">Georgia GA2</strain>
    </source>
</reference>
<dbReference type="OrthoDB" id="6730886at2759"/>
<dbReference type="PhylomeDB" id="D6WLI9"/>
<name>D6WLI9_TRICA</name>
<accession>D6WLI9</accession>
<dbReference type="KEGG" id="tca:657105"/>
<evidence type="ECO:0000313" key="2">
    <source>
        <dbReference type="EMBL" id="EFA03443.1"/>
    </source>
</evidence>
<sequence>MNLFVATLFLFGFNASLALYPSANYKSVVVERPQEVYGLPHFKVPSIIYGVPSRTFDLDVSDLLVQVSDKEEVLQVPSTSYGVPLQKVAVPSKPSETYGAPTLRATEVLFGGDILAQKLPSTSYGVPVENVIFKKPAQDYGVPTLHSTDFVVVPEKPVVTKIEVPSVEYGVPEVVITKNFETYELPKVRVPVVEYGVPEKPSEEYGVPKVRVPATVYGVPL</sequence>
<evidence type="ECO:0000313" key="3">
    <source>
        <dbReference type="Proteomes" id="UP000007266"/>
    </source>
</evidence>
<dbReference type="STRING" id="7070.D6WLI9"/>
<feature type="chain" id="PRO_5003089279" evidence="1">
    <location>
        <begin position="19"/>
        <end position="221"/>
    </location>
</feature>
<protein>
    <submittedName>
        <fullName evidence="2">Uncharacterized protein</fullName>
    </submittedName>
</protein>
<dbReference type="HOGENOM" id="CLU_1252086_0_0_1"/>
<feature type="signal peptide" evidence="1">
    <location>
        <begin position="1"/>
        <end position="18"/>
    </location>
</feature>
<dbReference type="EMBL" id="KQ971343">
    <property type="protein sequence ID" value="EFA03443.1"/>
    <property type="molecule type" value="Genomic_DNA"/>
</dbReference>
<keyword evidence="3" id="KW-1185">Reference proteome</keyword>
<dbReference type="InParanoid" id="D6WLI9"/>